<sequence length="149" mass="16154">MSGAQISVVVRGVVADQAPEELDTAEALLQQDNAEVMRVLSYKNKDSELGFGLGEVAVLVTPLVWLVLQQFAQELAGASARTATSRLAALWNRLRGRQSETVAALPPLKDAHYDKLYNIVKERAREAGMDTKAAENLAASVISHIARNQ</sequence>
<accession>A0A918P1F2</accession>
<dbReference type="EMBL" id="BMVU01000082">
    <property type="protein sequence ID" value="GGY12091.1"/>
    <property type="molecule type" value="Genomic_DNA"/>
</dbReference>
<reference evidence="1" key="1">
    <citation type="journal article" date="2014" name="Int. J. Syst. Evol. Microbiol.">
        <title>Complete genome sequence of Corynebacterium casei LMG S-19264T (=DSM 44701T), isolated from a smear-ripened cheese.</title>
        <authorList>
            <consortium name="US DOE Joint Genome Institute (JGI-PGF)"/>
            <person name="Walter F."/>
            <person name="Albersmeier A."/>
            <person name="Kalinowski J."/>
            <person name="Ruckert C."/>
        </authorList>
    </citation>
    <scope>NUCLEOTIDE SEQUENCE</scope>
    <source>
        <strain evidence="1">JCM 4790</strain>
    </source>
</reference>
<protein>
    <submittedName>
        <fullName evidence="1">Uncharacterized protein</fullName>
    </submittedName>
</protein>
<organism evidence="1 2">
    <name type="scientific">Streptomyces minutiscleroticus</name>
    <dbReference type="NCBI Taxonomy" id="68238"/>
    <lineage>
        <taxon>Bacteria</taxon>
        <taxon>Bacillati</taxon>
        <taxon>Actinomycetota</taxon>
        <taxon>Actinomycetes</taxon>
        <taxon>Kitasatosporales</taxon>
        <taxon>Streptomycetaceae</taxon>
        <taxon>Streptomyces</taxon>
    </lineage>
</organism>
<reference evidence="1" key="2">
    <citation type="submission" date="2020-09" db="EMBL/GenBank/DDBJ databases">
        <authorList>
            <person name="Sun Q."/>
            <person name="Ohkuma M."/>
        </authorList>
    </citation>
    <scope>NUCLEOTIDE SEQUENCE</scope>
    <source>
        <strain evidence="1">JCM 4790</strain>
    </source>
</reference>
<name>A0A918P1F2_9ACTN</name>
<evidence type="ECO:0000313" key="2">
    <source>
        <dbReference type="Proteomes" id="UP000619244"/>
    </source>
</evidence>
<dbReference type="Proteomes" id="UP000619244">
    <property type="component" value="Unassembled WGS sequence"/>
</dbReference>
<dbReference type="AlphaFoldDB" id="A0A918P1F2"/>
<evidence type="ECO:0000313" key="1">
    <source>
        <dbReference type="EMBL" id="GGY12091.1"/>
    </source>
</evidence>
<comment type="caution">
    <text evidence="1">The sequence shown here is derived from an EMBL/GenBank/DDBJ whole genome shotgun (WGS) entry which is preliminary data.</text>
</comment>
<dbReference type="RefSeq" id="WP_190194818.1">
    <property type="nucleotide sequence ID" value="NZ_BMVU01000082.1"/>
</dbReference>
<proteinExistence type="predicted"/>
<keyword evidence="2" id="KW-1185">Reference proteome</keyword>
<gene>
    <name evidence="1" type="ORF">GCM10010358_75670</name>
</gene>